<reference evidence="3 4" key="1">
    <citation type="journal article" date="2019" name="Nat. Microbiol.">
        <title>Mediterranean grassland soil C-N compound turnover is dependent on rainfall and depth, and is mediated by genomically divergent microorganisms.</title>
        <authorList>
            <person name="Diamond S."/>
            <person name="Andeer P.F."/>
            <person name="Li Z."/>
            <person name="Crits-Christoph A."/>
            <person name="Burstein D."/>
            <person name="Anantharaman K."/>
            <person name="Lane K.R."/>
            <person name="Thomas B.C."/>
            <person name="Pan C."/>
            <person name="Northen T.R."/>
            <person name="Banfield J.F."/>
        </authorList>
    </citation>
    <scope>NUCLEOTIDE SEQUENCE [LARGE SCALE GENOMIC DNA]</scope>
    <source>
        <strain evidence="3">NP_3</strain>
    </source>
</reference>
<evidence type="ECO:0000256" key="1">
    <source>
        <dbReference type="SAM" id="MobiDB-lite"/>
    </source>
</evidence>
<accession>A0A537K005</accession>
<dbReference type="Gene3D" id="3.30.1490.20">
    <property type="entry name" value="ATP-grasp fold, A domain"/>
    <property type="match status" value="1"/>
</dbReference>
<evidence type="ECO:0000313" key="4">
    <source>
        <dbReference type="Proteomes" id="UP000318509"/>
    </source>
</evidence>
<organism evidence="3 4">
    <name type="scientific">Candidatus Segetimicrobium genomatis</name>
    <dbReference type="NCBI Taxonomy" id="2569760"/>
    <lineage>
        <taxon>Bacteria</taxon>
        <taxon>Bacillati</taxon>
        <taxon>Candidatus Sysuimicrobiota</taxon>
        <taxon>Candidatus Sysuimicrobiia</taxon>
        <taxon>Candidatus Sysuimicrobiales</taxon>
        <taxon>Candidatus Segetimicrobiaceae</taxon>
        <taxon>Candidatus Segetimicrobium</taxon>
    </lineage>
</organism>
<dbReference type="PANTHER" id="PTHR21621">
    <property type="entry name" value="RIBOSOMAL PROTEIN S6 MODIFICATION PROTEIN"/>
    <property type="match status" value="1"/>
</dbReference>
<feature type="compositionally biased region" description="Basic residues" evidence="1">
    <location>
        <begin position="290"/>
        <end position="300"/>
    </location>
</feature>
<evidence type="ECO:0000313" key="3">
    <source>
        <dbReference type="EMBL" id="TMI88796.1"/>
    </source>
</evidence>
<dbReference type="InterPro" id="IPR013651">
    <property type="entry name" value="ATP-grasp_RimK-type"/>
</dbReference>
<feature type="domain" description="ATP-grasp fold RimK-type" evidence="2">
    <location>
        <begin position="129"/>
        <end position="259"/>
    </location>
</feature>
<dbReference type="AlphaFoldDB" id="A0A537K005"/>
<gene>
    <name evidence="3" type="ORF">E6H00_11645</name>
</gene>
<dbReference type="PANTHER" id="PTHR21621:SF0">
    <property type="entry name" value="BETA-CITRYLGLUTAMATE SYNTHASE B-RELATED"/>
    <property type="match status" value="1"/>
</dbReference>
<dbReference type="GO" id="GO:0016879">
    <property type="term" value="F:ligase activity, forming carbon-nitrogen bonds"/>
    <property type="evidence" value="ECO:0007669"/>
    <property type="project" value="TreeGrafter"/>
</dbReference>
<dbReference type="InterPro" id="IPR013815">
    <property type="entry name" value="ATP_grasp_subdomain_1"/>
</dbReference>
<feature type="region of interest" description="Disordered" evidence="1">
    <location>
        <begin position="276"/>
        <end position="300"/>
    </location>
</feature>
<sequence>MDICMILDNSETPQHPVIGPMLRQLSAAHSVRLLDVRTLAGDEAVAHEEARSLADLYLLKGHSLPALEVGHHLEQRGALVVNNWASSMACQDRVLMAERMKRARLPFPRIWSCPSLADVRTQRRLLSTLRFPLMVKSRYSRRGDLVDKVQDMEQVHRLAGRWGNEPVILQDVVHSDGWDIRGWVIDQQIFVARRRTPLEAGDPTQFLPVPAETIPGDWRSLMRETGRAFDLHLFSVDLLMTDQGPCIVDVDSFPGFRGAAGAVSALIALIERLGAERPGRPEGTGPGAVRRQRARANRGS</sequence>
<dbReference type="Gene3D" id="3.30.470.20">
    <property type="entry name" value="ATP-grasp fold, B domain"/>
    <property type="match status" value="1"/>
</dbReference>
<comment type="caution">
    <text evidence="3">The sequence shown here is derived from an EMBL/GenBank/DDBJ whole genome shotgun (WGS) entry which is preliminary data.</text>
</comment>
<dbReference type="GO" id="GO:0005737">
    <property type="term" value="C:cytoplasm"/>
    <property type="evidence" value="ECO:0007669"/>
    <property type="project" value="TreeGrafter"/>
</dbReference>
<evidence type="ECO:0000259" key="2">
    <source>
        <dbReference type="Pfam" id="PF08443"/>
    </source>
</evidence>
<keyword evidence="3" id="KW-0436">Ligase</keyword>
<dbReference type="SUPFAM" id="SSF56059">
    <property type="entry name" value="Glutathione synthetase ATP-binding domain-like"/>
    <property type="match status" value="1"/>
</dbReference>
<dbReference type="Proteomes" id="UP000318509">
    <property type="component" value="Unassembled WGS sequence"/>
</dbReference>
<dbReference type="Pfam" id="PF08443">
    <property type="entry name" value="RimK"/>
    <property type="match status" value="1"/>
</dbReference>
<dbReference type="GO" id="GO:0005524">
    <property type="term" value="F:ATP binding"/>
    <property type="evidence" value="ECO:0007669"/>
    <property type="project" value="InterPro"/>
</dbReference>
<dbReference type="EMBL" id="VBAK01000135">
    <property type="protein sequence ID" value="TMI88796.1"/>
    <property type="molecule type" value="Genomic_DNA"/>
</dbReference>
<proteinExistence type="predicted"/>
<protein>
    <submittedName>
        <fullName evidence="3">Alpha-L-glutamate ligase</fullName>
    </submittedName>
</protein>
<name>A0A537K005_9BACT</name>